<reference evidence="1" key="1">
    <citation type="journal article" date="2014" name="Front. Microbiol.">
        <title>High frequency of phylogenetically diverse reductive dehalogenase-homologous genes in deep subseafloor sedimentary metagenomes.</title>
        <authorList>
            <person name="Kawai M."/>
            <person name="Futagami T."/>
            <person name="Toyoda A."/>
            <person name="Takaki Y."/>
            <person name="Nishi S."/>
            <person name="Hori S."/>
            <person name="Arai W."/>
            <person name="Tsubouchi T."/>
            <person name="Morono Y."/>
            <person name="Uchiyama I."/>
            <person name="Ito T."/>
            <person name="Fujiyama A."/>
            <person name="Inagaki F."/>
            <person name="Takami H."/>
        </authorList>
    </citation>
    <scope>NUCLEOTIDE SEQUENCE</scope>
    <source>
        <strain evidence="1">Expedition CK06-06</strain>
    </source>
</reference>
<comment type="caution">
    <text evidence="1">The sequence shown here is derived from an EMBL/GenBank/DDBJ whole genome shotgun (WGS) entry which is preliminary data.</text>
</comment>
<accession>X1M5C3</accession>
<organism evidence="1">
    <name type="scientific">marine sediment metagenome</name>
    <dbReference type="NCBI Taxonomy" id="412755"/>
    <lineage>
        <taxon>unclassified sequences</taxon>
        <taxon>metagenomes</taxon>
        <taxon>ecological metagenomes</taxon>
    </lineage>
</organism>
<gene>
    <name evidence="1" type="ORF">S06H3_05277</name>
</gene>
<evidence type="ECO:0000313" key="1">
    <source>
        <dbReference type="EMBL" id="GAI01554.1"/>
    </source>
</evidence>
<proteinExistence type="predicted"/>
<sequence>MPIKNPTSILLQAVKYPLAIEAKLPVGAPKLSEMMTDVATKLPEVPDLPMEIPDLPEAPALPEMPELPGGLAKGVRGVTITPVETVRREVIPSPAVGVIPEVRTRRGM</sequence>
<name>X1M5C3_9ZZZZ</name>
<dbReference type="EMBL" id="BARV01001937">
    <property type="protein sequence ID" value="GAI01554.1"/>
    <property type="molecule type" value="Genomic_DNA"/>
</dbReference>
<dbReference type="AlphaFoldDB" id="X1M5C3"/>
<protein>
    <submittedName>
        <fullName evidence="1">Uncharacterized protein</fullName>
    </submittedName>
</protein>